<evidence type="ECO:0000313" key="1">
    <source>
        <dbReference type="EMBL" id="AXI28050.1"/>
    </source>
</evidence>
<name>A0AA86LRW3_PRIMG</name>
<dbReference type="Proteomes" id="UP000253834">
    <property type="component" value="Chromosome"/>
</dbReference>
<gene>
    <name evidence="1" type="ORF">CIB87_03105</name>
</gene>
<sequence>MKKILFWTFIVACCTVIIALGVGLISAFHTKSALPANKETNEKDQQLEEQVSYIGGTPEPEVELNQSTTEETVIETMHKMTHQKVYSPDKWGAVEMTSANIQKVKHVLEMNEFEHKDQLLQILTRWENNDFSTVVEDHNYFWTLQGGNIGEATGRLSESDEKTFIKNNFR</sequence>
<accession>A0AA86LRW3</accession>
<dbReference type="RefSeq" id="WP_114894501.1">
    <property type="nucleotide sequence ID" value="NZ_CP022674.1"/>
</dbReference>
<reference evidence="1 2" key="1">
    <citation type="submission" date="2017-07" db="EMBL/GenBank/DDBJ databases">
        <title>Isolation and development of strain Bacillus megaterium SR7 for enhanced growth and metabolite production under supercritical carbon dioxide.</title>
        <authorList>
            <person name="Freedman A.J.E."/>
            <person name="Peet K.C."/>
            <person name="Boock J.T."/>
            <person name="Penn K."/>
            <person name="Prather K.L.J."/>
            <person name="Thompson J.R."/>
        </authorList>
    </citation>
    <scope>NUCLEOTIDE SEQUENCE [LARGE SCALE GENOMIC DNA]</scope>
    <source>
        <strain evidence="1 2">SR7</strain>
    </source>
</reference>
<proteinExistence type="predicted"/>
<evidence type="ECO:0000313" key="2">
    <source>
        <dbReference type="Proteomes" id="UP000253834"/>
    </source>
</evidence>
<protein>
    <submittedName>
        <fullName evidence="1">Uncharacterized protein</fullName>
    </submittedName>
</protein>
<dbReference type="AlphaFoldDB" id="A0AA86LRW3"/>
<organism evidence="1 2">
    <name type="scientific">Priestia megaterium</name>
    <name type="common">Bacillus megaterium</name>
    <dbReference type="NCBI Taxonomy" id="1404"/>
    <lineage>
        <taxon>Bacteria</taxon>
        <taxon>Bacillati</taxon>
        <taxon>Bacillota</taxon>
        <taxon>Bacilli</taxon>
        <taxon>Bacillales</taxon>
        <taxon>Bacillaceae</taxon>
        <taxon>Priestia</taxon>
    </lineage>
</organism>
<dbReference type="Pfam" id="PF19754">
    <property type="entry name" value="DUF6241"/>
    <property type="match status" value="1"/>
</dbReference>
<dbReference type="EMBL" id="CP022674">
    <property type="protein sequence ID" value="AXI28050.1"/>
    <property type="molecule type" value="Genomic_DNA"/>
</dbReference>
<dbReference type="InterPro" id="IPR046208">
    <property type="entry name" value="DUF6241"/>
</dbReference>